<dbReference type="PRINTS" id="PR00081">
    <property type="entry name" value="GDHRDH"/>
</dbReference>
<evidence type="ECO:0000259" key="3">
    <source>
        <dbReference type="SMART" id="SM00822"/>
    </source>
</evidence>
<organism evidence="4 5">
    <name type="scientific">Brytella acorum</name>
    <dbReference type="NCBI Taxonomy" id="2959299"/>
    <lineage>
        <taxon>Bacteria</taxon>
        <taxon>Pseudomonadati</taxon>
        <taxon>Pseudomonadota</taxon>
        <taxon>Alphaproteobacteria</taxon>
        <taxon>Acetobacterales</taxon>
        <taxon>Acetobacteraceae</taxon>
        <taxon>Brytella</taxon>
    </lineage>
</organism>
<reference evidence="4" key="1">
    <citation type="submission" date="2023-03" db="EMBL/GenBank/DDBJ databases">
        <authorList>
            <person name="Cleenwerck I."/>
        </authorList>
    </citation>
    <scope>NUCLEOTIDE SEQUENCE</scope>
    <source>
        <strain evidence="4">LMG 32879</strain>
    </source>
</reference>
<keyword evidence="5" id="KW-1185">Reference proteome</keyword>
<dbReference type="SUPFAM" id="SSF51735">
    <property type="entry name" value="NAD(P)-binding Rossmann-fold domains"/>
    <property type="match status" value="1"/>
</dbReference>
<name>A0AA35VC83_9PROT</name>
<proteinExistence type="inferred from homology"/>
<evidence type="ECO:0000256" key="2">
    <source>
        <dbReference type="ARBA" id="ARBA00023002"/>
    </source>
</evidence>
<dbReference type="InterPro" id="IPR002347">
    <property type="entry name" value="SDR_fam"/>
</dbReference>
<evidence type="ECO:0000313" key="4">
    <source>
        <dbReference type="EMBL" id="CAI9120718.1"/>
    </source>
</evidence>
<dbReference type="PANTHER" id="PTHR43639">
    <property type="entry name" value="OXIDOREDUCTASE, SHORT-CHAIN DEHYDROGENASE/REDUCTASE FAMILY (AFU_ORTHOLOGUE AFUA_5G02870)"/>
    <property type="match status" value="1"/>
</dbReference>
<comment type="caution">
    <text evidence="4">The sequence shown here is derived from an EMBL/GenBank/DDBJ whole genome shotgun (WGS) entry which is preliminary data.</text>
</comment>
<dbReference type="Proteomes" id="UP001176960">
    <property type="component" value="Unassembled WGS sequence"/>
</dbReference>
<dbReference type="AlphaFoldDB" id="A0AA35VC83"/>
<gene>
    <name evidence="4" type="ORF">LMG32879_001556</name>
</gene>
<dbReference type="InterPro" id="IPR057326">
    <property type="entry name" value="KR_dom"/>
</dbReference>
<dbReference type="InterPro" id="IPR036291">
    <property type="entry name" value="NAD(P)-bd_dom_sf"/>
</dbReference>
<evidence type="ECO:0000256" key="1">
    <source>
        <dbReference type="ARBA" id="ARBA00006484"/>
    </source>
</evidence>
<feature type="domain" description="Ketoreductase" evidence="3">
    <location>
        <begin position="4"/>
        <end position="188"/>
    </location>
</feature>
<comment type="similarity">
    <text evidence="1">Belongs to the short-chain dehydrogenases/reductases (SDR) family.</text>
</comment>
<protein>
    <submittedName>
        <fullName evidence="4">SDR family oxidoreductase</fullName>
    </submittedName>
</protein>
<dbReference type="GO" id="GO:0016491">
    <property type="term" value="F:oxidoreductase activity"/>
    <property type="evidence" value="ECO:0007669"/>
    <property type="project" value="UniProtKB-KW"/>
</dbReference>
<keyword evidence="2" id="KW-0560">Oxidoreductase</keyword>
<dbReference type="Pfam" id="PF13561">
    <property type="entry name" value="adh_short_C2"/>
    <property type="match status" value="1"/>
</dbReference>
<dbReference type="RefSeq" id="WP_289841387.1">
    <property type="nucleotide sequence ID" value="NZ_CATKSH010000007.1"/>
</dbReference>
<dbReference type="Gene3D" id="3.40.50.720">
    <property type="entry name" value="NAD(P)-binding Rossmann-like Domain"/>
    <property type="match status" value="1"/>
</dbReference>
<evidence type="ECO:0000313" key="5">
    <source>
        <dbReference type="Proteomes" id="UP001176960"/>
    </source>
</evidence>
<dbReference type="InterPro" id="IPR020904">
    <property type="entry name" value="Sc_DH/Rdtase_CS"/>
</dbReference>
<dbReference type="PROSITE" id="PS00061">
    <property type="entry name" value="ADH_SHORT"/>
    <property type="match status" value="1"/>
</dbReference>
<dbReference type="FunFam" id="3.40.50.720:FF:000084">
    <property type="entry name" value="Short-chain dehydrogenase reductase"/>
    <property type="match status" value="1"/>
</dbReference>
<dbReference type="PRINTS" id="PR00080">
    <property type="entry name" value="SDRFAMILY"/>
</dbReference>
<sequence>MTQRVALVTGGSRGIGAAIAQSLARDGFDIAISYAGNKTRADEVVAAIEALGRKAIAIQANAATIEGNRAVIAETVNAFGRIDALVCNAGRYPHGAIDTMTAEEIDLTLALNLRAVMVETAEALHHMGKGGRLIYVGSAFGERSPFPGISVYSATKAALPGFARGVARDVAKRGITVNVVQPGPIDTEMNPAKGEGAAMLSGFVASGQYGEVHDIAAAVCYLASPQAGYVNGTTLTVDGGLCA</sequence>
<dbReference type="SMART" id="SM00822">
    <property type="entry name" value="PKS_KR"/>
    <property type="match status" value="1"/>
</dbReference>
<dbReference type="EMBL" id="CATKSH010000007">
    <property type="protein sequence ID" value="CAI9120718.1"/>
    <property type="molecule type" value="Genomic_DNA"/>
</dbReference>
<dbReference type="PANTHER" id="PTHR43639:SF1">
    <property type="entry name" value="SHORT-CHAIN DEHYDROGENASE_REDUCTASE FAMILY PROTEIN"/>
    <property type="match status" value="1"/>
</dbReference>
<accession>A0AA35VC83</accession>